<dbReference type="OrthoDB" id="9800233at2"/>
<evidence type="ECO:0008006" key="5">
    <source>
        <dbReference type="Google" id="ProtNLM"/>
    </source>
</evidence>
<sequence length="298" mass="33191">MHFLPSKPLPMRGRKMLKIADYLSEGTARTLLMPLCCCGTASRLNPEGGIYDARAAEVLRQVDYDFTRLRRAGIEYTMLCCLLREWHLDKLVRAFVAGHPEGTIVNLGCGLSTAAFRQQLGACRWYDLDVPEVIRVRQMLLPPEGGQQLVACSLLDPAWMEAVTFVPEAGALFLAAGVFYYFSEAQLRPLVLGMARHFPGGRLWFDAVSRRGLKIANLFVRLAGFRQASMRFAVDDPAELARWSPLLRVQGSSYYVDAPRQRLGLVTRLHVDIGERLGMVKNMTVDFAGRQGISAPAA</sequence>
<gene>
    <name evidence="3" type="ORF">CAY53_08685</name>
</gene>
<reference evidence="3" key="2">
    <citation type="journal article" date="2018" name="MBio">
        <title>Insights into the evolution of host association through the isolation and characterization of a novel human periodontal pathobiont, Desulfobulbus oralis.</title>
        <authorList>
            <person name="Cross K.L."/>
            <person name="Chirania P."/>
            <person name="Xiong W."/>
            <person name="Beall C.J."/>
            <person name="Elkins J.G."/>
            <person name="Giannone R.J."/>
            <person name="Griffen A.L."/>
            <person name="Guss A.M."/>
            <person name="Hettich R.L."/>
            <person name="Joshi S.S."/>
            <person name="Mokrzan E.M."/>
            <person name="Martin R.K."/>
            <person name="Zhulin I.B."/>
            <person name="Leys E.J."/>
            <person name="Podar M."/>
        </authorList>
    </citation>
    <scope>NUCLEOTIDE SEQUENCE [LARGE SCALE GENOMIC DNA]</scope>
    <source>
        <strain evidence="3">ORNL</strain>
    </source>
</reference>
<dbReference type="InterPro" id="IPR016874">
    <property type="entry name" value="TcmP-like"/>
</dbReference>
<organism evidence="3 4">
    <name type="scientific">Desulfobulbus oralis</name>
    <dbReference type="NCBI Taxonomy" id="1986146"/>
    <lineage>
        <taxon>Bacteria</taxon>
        <taxon>Pseudomonadati</taxon>
        <taxon>Thermodesulfobacteriota</taxon>
        <taxon>Desulfobulbia</taxon>
        <taxon>Desulfobulbales</taxon>
        <taxon>Desulfobulbaceae</taxon>
        <taxon>Desulfobulbus</taxon>
    </lineage>
</organism>
<protein>
    <recommendedName>
        <fullName evidence="5">Polyketide biosynthesis methyltransferase</fullName>
    </recommendedName>
</protein>
<evidence type="ECO:0000313" key="3">
    <source>
        <dbReference type="EMBL" id="AVD71533.1"/>
    </source>
</evidence>
<evidence type="ECO:0000256" key="2">
    <source>
        <dbReference type="ARBA" id="ARBA00022679"/>
    </source>
</evidence>
<dbReference type="PANTHER" id="PTHR43619">
    <property type="entry name" value="S-ADENOSYL-L-METHIONINE-DEPENDENT METHYLTRANSFERASE YKTD-RELATED"/>
    <property type="match status" value="1"/>
</dbReference>
<evidence type="ECO:0000256" key="1">
    <source>
        <dbReference type="ARBA" id="ARBA00022603"/>
    </source>
</evidence>
<dbReference type="InterPro" id="IPR029063">
    <property type="entry name" value="SAM-dependent_MTases_sf"/>
</dbReference>
<accession>A0A2L1GPC4</accession>
<name>A0A2L1GPC4_9BACT</name>
<reference evidence="3" key="1">
    <citation type="submission" date="2017-05" db="EMBL/GenBank/DDBJ databases">
        <authorList>
            <person name="Song R."/>
            <person name="Chenine A.L."/>
            <person name="Ruprecht R.M."/>
        </authorList>
    </citation>
    <scope>NUCLEOTIDE SEQUENCE</scope>
    <source>
        <strain evidence="3">ORNL</strain>
    </source>
</reference>
<proteinExistence type="predicted"/>
<keyword evidence="1" id="KW-0489">Methyltransferase</keyword>
<dbReference type="AlphaFoldDB" id="A0A2L1GPC4"/>
<dbReference type="EMBL" id="CP021255">
    <property type="protein sequence ID" value="AVD71533.1"/>
    <property type="molecule type" value="Genomic_DNA"/>
</dbReference>
<dbReference type="PANTHER" id="PTHR43619:SF2">
    <property type="entry name" value="S-ADENOSYL-L-METHIONINE-DEPENDENT METHYLTRANSFERASES SUPERFAMILY PROTEIN"/>
    <property type="match status" value="1"/>
</dbReference>
<dbReference type="SUPFAM" id="SSF53335">
    <property type="entry name" value="S-adenosyl-L-methionine-dependent methyltransferases"/>
    <property type="match status" value="1"/>
</dbReference>
<dbReference type="KEGG" id="deo:CAY53_08685"/>
<dbReference type="Pfam" id="PF04072">
    <property type="entry name" value="LCM"/>
    <property type="match status" value="1"/>
</dbReference>
<dbReference type="GO" id="GO:0008168">
    <property type="term" value="F:methyltransferase activity"/>
    <property type="evidence" value="ECO:0007669"/>
    <property type="project" value="UniProtKB-KW"/>
</dbReference>
<dbReference type="Proteomes" id="UP000239867">
    <property type="component" value="Chromosome"/>
</dbReference>
<dbReference type="Gene3D" id="3.40.50.150">
    <property type="entry name" value="Vaccinia Virus protein VP39"/>
    <property type="match status" value="1"/>
</dbReference>
<dbReference type="GO" id="GO:0032259">
    <property type="term" value="P:methylation"/>
    <property type="evidence" value="ECO:0007669"/>
    <property type="project" value="UniProtKB-KW"/>
</dbReference>
<keyword evidence="4" id="KW-1185">Reference proteome</keyword>
<dbReference type="PIRSF" id="PIRSF028177">
    <property type="entry name" value="Polyketide_synth_Omtfrase_TcmP"/>
    <property type="match status" value="1"/>
</dbReference>
<evidence type="ECO:0000313" key="4">
    <source>
        <dbReference type="Proteomes" id="UP000239867"/>
    </source>
</evidence>
<keyword evidence="2" id="KW-0808">Transferase</keyword>
<dbReference type="InterPro" id="IPR007213">
    <property type="entry name" value="Ppm1/Ppm2/Tcmp"/>
</dbReference>